<proteinExistence type="inferred from homology"/>
<protein>
    <recommendedName>
        <fullName evidence="7">RING-type E3 ubiquitin transferase</fullName>
        <ecNumber evidence="7">2.3.2.27</ecNumber>
    </recommendedName>
</protein>
<reference evidence="18 19" key="1">
    <citation type="journal article" date="2019" name="G3 (Bethesda)">
        <title>Sequencing of a Wild Apple (Malus baccata) Genome Unravels the Differences Between Cultivated and Wild Apple Species Regarding Disease Resistance and Cold Tolerance.</title>
        <authorList>
            <person name="Chen X."/>
        </authorList>
    </citation>
    <scope>NUCLEOTIDE SEQUENCE [LARGE SCALE GENOMIC DNA]</scope>
    <source>
        <strain evidence="19">cv. Shandingzi</strain>
        <tissue evidence="18">Leaves</tissue>
    </source>
</reference>
<dbReference type="Pfam" id="PF25368">
    <property type="entry name" value="PUB10_N"/>
    <property type="match status" value="1"/>
</dbReference>
<evidence type="ECO:0000256" key="6">
    <source>
        <dbReference type="ARBA" id="ARBA00008146"/>
    </source>
</evidence>
<dbReference type="Proteomes" id="UP000315295">
    <property type="component" value="Unassembled WGS sequence"/>
</dbReference>
<dbReference type="PROSITE" id="PS52002">
    <property type="entry name" value="SM"/>
    <property type="match status" value="1"/>
</dbReference>
<evidence type="ECO:0000256" key="12">
    <source>
        <dbReference type="ARBA" id="ARBA00023187"/>
    </source>
</evidence>
<evidence type="ECO:0000256" key="15">
    <source>
        <dbReference type="PROSITE-ProRule" id="PRU00259"/>
    </source>
</evidence>
<feature type="region of interest" description="Disordered" evidence="16">
    <location>
        <begin position="434"/>
        <end position="453"/>
    </location>
</feature>
<comment type="caution">
    <text evidence="18">The sequence shown here is derived from an EMBL/GenBank/DDBJ whole genome shotgun (WGS) entry which is preliminary data.</text>
</comment>
<comment type="pathway">
    <text evidence="5">Protein modification; protein ubiquitination.</text>
</comment>
<evidence type="ECO:0000256" key="11">
    <source>
        <dbReference type="ARBA" id="ARBA00022786"/>
    </source>
</evidence>
<dbReference type="PANTHER" id="PTHR23315:SF349">
    <property type="entry name" value="U-BOX DOMAIN-CONTAINING PROTEIN 15"/>
    <property type="match status" value="1"/>
</dbReference>
<dbReference type="Pfam" id="PF04564">
    <property type="entry name" value="U-box"/>
    <property type="match status" value="1"/>
</dbReference>
<evidence type="ECO:0000256" key="9">
    <source>
        <dbReference type="ARBA" id="ARBA00022679"/>
    </source>
</evidence>
<evidence type="ECO:0000256" key="4">
    <source>
        <dbReference type="ARBA" id="ARBA00004514"/>
    </source>
</evidence>
<keyword evidence="12" id="KW-0508">mRNA splicing</keyword>
<dbReference type="GO" id="GO:0007166">
    <property type="term" value="P:cell surface receptor signaling pathway"/>
    <property type="evidence" value="ECO:0007669"/>
    <property type="project" value="InterPro"/>
</dbReference>
<comment type="subcellular location">
    <subcellularLocation>
        <location evidence="4">Cytoplasm</location>
        <location evidence="4">Cytosol</location>
    </subcellularLocation>
    <subcellularLocation>
        <location evidence="3">Nucleus</location>
    </subcellularLocation>
</comment>
<dbReference type="Gene3D" id="2.30.30.100">
    <property type="match status" value="1"/>
</dbReference>
<dbReference type="UniPathway" id="UPA00143"/>
<dbReference type="GO" id="GO:0016567">
    <property type="term" value="P:protein ubiquitination"/>
    <property type="evidence" value="ECO:0007669"/>
    <property type="project" value="UniProtKB-UniPathway"/>
</dbReference>
<evidence type="ECO:0000256" key="3">
    <source>
        <dbReference type="ARBA" id="ARBA00004123"/>
    </source>
</evidence>
<feature type="repeat" description="ARM" evidence="15">
    <location>
        <begin position="575"/>
        <end position="617"/>
    </location>
</feature>
<dbReference type="SMART" id="SM00185">
    <property type="entry name" value="ARM"/>
    <property type="match status" value="5"/>
</dbReference>
<dbReference type="Pfam" id="PF25598">
    <property type="entry name" value="ARM_PUB"/>
    <property type="match status" value="1"/>
</dbReference>
<dbReference type="EC" id="2.3.2.27" evidence="7"/>
<comment type="function">
    <text evidence="2">Functions as an E3 ubiquitin ligase.</text>
</comment>
<dbReference type="InterPro" id="IPR036537">
    <property type="entry name" value="Adaptor_Cbl_N_dom_sf"/>
</dbReference>
<evidence type="ECO:0000256" key="7">
    <source>
        <dbReference type="ARBA" id="ARBA00012483"/>
    </source>
</evidence>
<comment type="catalytic activity">
    <reaction evidence="1">
        <text>S-ubiquitinyl-[E2 ubiquitin-conjugating enzyme]-L-cysteine + [acceptor protein]-L-lysine = [E2 ubiquitin-conjugating enzyme]-L-cysteine + N(6)-ubiquitinyl-[acceptor protein]-L-lysine.</text>
        <dbReference type="EC" id="2.3.2.27"/>
    </reaction>
</comment>
<dbReference type="InterPro" id="IPR016024">
    <property type="entry name" value="ARM-type_fold"/>
</dbReference>
<evidence type="ECO:0000256" key="16">
    <source>
        <dbReference type="SAM" id="MobiDB-lite"/>
    </source>
</evidence>
<dbReference type="PROSITE" id="PS50176">
    <property type="entry name" value="ARM_REPEAT"/>
    <property type="match status" value="3"/>
</dbReference>
<keyword evidence="9" id="KW-0808">Transferase</keyword>
<evidence type="ECO:0000256" key="13">
    <source>
        <dbReference type="ARBA" id="ARBA00023242"/>
    </source>
</evidence>
<evidence type="ECO:0000256" key="5">
    <source>
        <dbReference type="ARBA" id="ARBA00004906"/>
    </source>
</evidence>
<feature type="repeat" description="ARM" evidence="15">
    <location>
        <begin position="534"/>
        <end position="576"/>
    </location>
</feature>
<dbReference type="InterPro" id="IPR011989">
    <property type="entry name" value="ARM-like"/>
</dbReference>
<dbReference type="InterPro" id="IPR013083">
    <property type="entry name" value="Znf_RING/FYVE/PHD"/>
</dbReference>
<evidence type="ECO:0000313" key="18">
    <source>
        <dbReference type="EMBL" id="TQD86567.1"/>
    </source>
</evidence>
<dbReference type="FunFam" id="1.25.10.10:FF:000082">
    <property type="entry name" value="RING-type E3 ubiquitin transferase"/>
    <property type="match status" value="1"/>
</dbReference>
<dbReference type="SUPFAM" id="SSF57850">
    <property type="entry name" value="RING/U-box"/>
    <property type="match status" value="1"/>
</dbReference>
<keyword evidence="19" id="KW-1185">Reference proteome</keyword>
<evidence type="ECO:0000313" key="19">
    <source>
        <dbReference type="Proteomes" id="UP000315295"/>
    </source>
</evidence>
<dbReference type="SUPFAM" id="SSF48371">
    <property type="entry name" value="ARM repeat"/>
    <property type="match status" value="1"/>
</dbReference>
<dbReference type="InterPro" id="IPR010920">
    <property type="entry name" value="LSM_dom_sf"/>
</dbReference>
<dbReference type="InterPro" id="IPR034099">
    <property type="entry name" value="SmD3"/>
</dbReference>
<name>A0A540LJB6_MALBA</name>
<dbReference type="FunFam" id="1.20.930.20:FF:000002">
    <property type="entry name" value="RING-type E3 ubiquitin transferase"/>
    <property type="match status" value="1"/>
</dbReference>
<dbReference type="Pfam" id="PF01423">
    <property type="entry name" value="LSM"/>
    <property type="match status" value="1"/>
</dbReference>
<keyword evidence="14" id="KW-0687">Ribonucleoprotein</keyword>
<dbReference type="STRING" id="106549.A0A540LJB6"/>
<gene>
    <name evidence="18" type="ORF">C1H46_027899</name>
</gene>
<dbReference type="SUPFAM" id="SSF50182">
    <property type="entry name" value="Sm-like ribonucleoproteins"/>
    <property type="match status" value="1"/>
</dbReference>
<keyword evidence="11" id="KW-0833">Ubl conjugation pathway</keyword>
<dbReference type="GO" id="GO:0003723">
    <property type="term" value="F:RNA binding"/>
    <property type="evidence" value="ECO:0007669"/>
    <property type="project" value="InterPro"/>
</dbReference>
<evidence type="ECO:0000256" key="14">
    <source>
        <dbReference type="ARBA" id="ARBA00023274"/>
    </source>
</evidence>
<evidence type="ECO:0000256" key="10">
    <source>
        <dbReference type="ARBA" id="ARBA00022737"/>
    </source>
</evidence>
<evidence type="ECO:0000256" key="8">
    <source>
        <dbReference type="ARBA" id="ARBA00022664"/>
    </source>
</evidence>
<evidence type="ECO:0000256" key="2">
    <source>
        <dbReference type="ARBA" id="ARBA00003861"/>
    </source>
</evidence>
<evidence type="ECO:0000256" key="1">
    <source>
        <dbReference type="ARBA" id="ARBA00000900"/>
    </source>
</evidence>
<accession>A0A540LJB6</accession>
<dbReference type="InterPro" id="IPR003613">
    <property type="entry name" value="Ubox_domain"/>
</dbReference>
<comment type="similarity">
    <text evidence="6">Belongs to the snRNP core protein family.</text>
</comment>
<dbReference type="InterPro" id="IPR001163">
    <property type="entry name" value="Sm_dom_euk/arc"/>
</dbReference>
<dbReference type="InterPro" id="IPR047575">
    <property type="entry name" value="Sm"/>
</dbReference>
<dbReference type="GO" id="GO:0005681">
    <property type="term" value="C:spliceosomal complex"/>
    <property type="evidence" value="ECO:0007669"/>
    <property type="project" value="InterPro"/>
</dbReference>
<feature type="domain" description="Sm" evidence="17">
    <location>
        <begin position="7"/>
        <end position="79"/>
    </location>
</feature>
<dbReference type="EMBL" id="VIEB01000562">
    <property type="protein sequence ID" value="TQD86567.1"/>
    <property type="molecule type" value="Genomic_DNA"/>
</dbReference>
<dbReference type="SMART" id="SM00651">
    <property type="entry name" value="Sm"/>
    <property type="match status" value="1"/>
</dbReference>
<dbReference type="FunFam" id="2.30.30.100:FF:000002">
    <property type="entry name" value="Small nuclear ribonucleoprotein Sm D3"/>
    <property type="match status" value="1"/>
</dbReference>
<dbReference type="InterPro" id="IPR057623">
    <property type="entry name" value="PUB12-19-like_N"/>
</dbReference>
<keyword evidence="8" id="KW-0507">mRNA processing</keyword>
<feature type="repeat" description="ARM" evidence="15">
    <location>
        <begin position="493"/>
        <end position="535"/>
    </location>
</feature>
<sequence>MSRSLGIPVKLLHEASGHVVTVELKSGELYRGSMVECEDNWNCQLENITYTAKDGKVSQLEHVFIRGSKVRFMVIPDMLKNAPMFKRLDARIKGKGASLGVGRGRAVSMRAKAQAAGRGTAGRGVVPPVRRWRPMVIDGEIRDEGEGGGGGGSGGGGEIRDETAEGVIEYVAQFGDYRRTQRKECYNLVRRMKLLLPLFQETRELDGPIPERGAAWLANLKKVLLMAKKLLKTCNEGSKIYLALESEAVMVRFHAVHERLGQALEGLPDELCLSDEVEEQVELMIMQLRRARKRTDTQDIELAMDIMVVLSKKEDRNADSAIIERLAQKLDLQKSEDLKIETIAVRNLVKDKERGGPSAETTQQIIDLLNKFRQIAGMEATDVLDGPVMPKMLEKCPSLMIPHEFLCPITLEIMTDPVIVASGQWCEKNKFQLPKKETSTGQESSSTKHKEEISSLVDQLSSSHLEVQRNAVMKIRLISKENPENRILVAKGGGIPPLVQLLSYPDSKVQQHAVTALLNLSIDETNKKLITREEAIPAIIEVLQNGSTEARENSAAALFSLSMIDENKVIVGESNGIPPLVDLLQDGTIRGRKDAATALFNLSLNQANKGRAISAGIVPPLLQLLKDRNLGMVDEALSIFLLLASHPDGRQEIGQLSFIEILVEFIREGTPKNKECATSVLLELGSSNSSFLLAALQFGVYEHLVEITRSGTNRAQRKANALLQLISKSEQIP</sequence>
<dbReference type="InterPro" id="IPR058678">
    <property type="entry name" value="ARM_PUB"/>
</dbReference>
<dbReference type="Gene3D" id="1.25.10.10">
    <property type="entry name" value="Leucine-rich Repeat Variant"/>
    <property type="match status" value="1"/>
</dbReference>
<dbReference type="GO" id="GO:0000387">
    <property type="term" value="P:spliceosomal snRNP assembly"/>
    <property type="evidence" value="ECO:0007669"/>
    <property type="project" value="InterPro"/>
</dbReference>
<keyword evidence="13" id="KW-0539">Nucleus</keyword>
<dbReference type="GO" id="GO:0061630">
    <property type="term" value="F:ubiquitin protein ligase activity"/>
    <property type="evidence" value="ECO:0007669"/>
    <property type="project" value="UniProtKB-EC"/>
</dbReference>
<evidence type="ECO:0000259" key="17">
    <source>
        <dbReference type="PROSITE" id="PS52002"/>
    </source>
</evidence>
<organism evidence="18 19">
    <name type="scientific">Malus baccata</name>
    <name type="common">Siberian crab apple</name>
    <name type="synonym">Pyrus baccata</name>
    <dbReference type="NCBI Taxonomy" id="106549"/>
    <lineage>
        <taxon>Eukaryota</taxon>
        <taxon>Viridiplantae</taxon>
        <taxon>Streptophyta</taxon>
        <taxon>Embryophyta</taxon>
        <taxon>Tracheophyta</taxon>
        <taxon>Spermatophyta</taxon>
        <taxon>Magnoliopsida</taxon>
        <taxon>eudicotyledons</taxon>
        <taxon>Gunneridae</taxon>
        <taxon>Pentapetalae</taxon>
        <taxon>rosids</taxon>
        <taxon>fabids</taxon>
        <taxon>Rosales</taxon>
        <taxon>Rosaceae</taxon>
        <taxon>Amygdaloideae</taxon>
        <taxon>Maleae</taxon>
        <taxon>Malus</taxon>
    </lineage>
</organism>
<keyword evidence="10" id="KW-0677">Repeat</keyword>
<dbReference type="PANTHER" id="PTHR23315">
    <property type="entry name" value="U BOX DOMAIN-CONTAINING"/>
    <property type="match status" value="1"/>
</dbReference>
<dbReference type="CDD" id="cd01721">
    <property type="entry name" value="Sm_D3"/>
    <property type="match status" value="1"/>
</dbReference>
<dbReference type="GO" id="GO:0005829">
    <property type="term" value="C:cytosol"/>
    <property type="evidence" value="ECO:0007669"/>
    <property type="project" value="UniProtKB-SubCell"/>
</dbReference>
<dbReference type="InterPro" id="IPR000225">
    <property type="entry name" value="Armadillo"/>
</dbReference>
<dbReference type="Gene3D" id="3.30.40.10">
    <property type="entry name" value="Zinc/RING finger domain, C3HC4 (zinc finger)"/>
    <property type="match status" value="1"/>
</dbReference>
<dbReference type="AlphaFoldDB" id="A0A540LJB6"/>
<dbReference type="Gene3D" id="1.20.930.20">
    <property type="entry name" value="Adaptor protein Cbl, N-terminal domain"/>
    <property type="match status" value="1"/>
</dbReference>